<dbReference type="Proteomes" id="UP001177023">
    <property type="component" value="Unassembled WGS sequence"/>
</dbReference>
<feature type="signal peptide" evidence="1">
    <location>
        <begin position="1"/>
        <end position="19"/>
    </location>
</feature>
<dbReference type="EMBL" id="CATQJA010000679">
    <property type="protein sequence ID" value="CAJ0563044.1"/>
    <property type="molecule type" value="Genomic_DNA"/>
</dbReference>
<reference evidence="2" key="1">
    <citation type="submission" date="2023-06" db="EMBL/GenBank/DDBJ databases">
        <authorList>
            <person name="Delattre M."/>
        </authorList>
    </citation>
    <scope>NUCLEOTIDE SEQUENCE</scope>
    <source>
        <strain evidence="2">AF72</strain>
    </source>
</reference>
<evidence type="ECO:0000313" key="2">
    <source>
        <dbReference type="EMBL" id="CAJ0563044.1"/>
    </source>
</evidence>
<evidence type="ECO:0000313" key="3">
    <source>
        <dbReference type="Proteomes" id="UP001177023"/>
    </source>
</evidence>
<feature type="non-terminal residue" evidence="2">
    <location>
        <position position="166"/>
    </location>
</feature>
<name>A0AA36FQZ6_9BILA</name>
<feature type="chain" id="PRO_5041460822" evidence="1">
    <location>
        <begin position="20"/>
        <end position="166"/>
    </location>
</feature>
<organism evidence="2 3">
    <name type="scientific">Mesorhabditis spiculigera</name>
    <dbReference type="NCBI Taxonomy" id="96644"/>
    <lineage>
        <taxon>Eukaryota</taxon>
        <taxon>Metazoa</taxon>
        <taxon>Ecdysozoa</taxon>
        <taxon>Nematoda</taxon>
        <taxon>Chromadorea</taxon>
        <taxon>Rhabditida</taxon>
        <taxon>Rhabditina</taxon>
        <taxon>Rhabditomorpha</taxon>
        <taxon>Rhabditoidea</taxon>
        <taxon>Rhabditidae</taxon>
        <taxon>Mesorhabditinae</taxon>
        <taxon>Mesorhabditis</taxon>
    </lineage>
</organism>
<keyword evidence="3" id="KW-1185">Reference proteome</keyword>
<keyword evidence="1" id="KW-0732">Signal</keyword>
<sequence length="166" mass="17923">MKGWLGAILLLECSILLEATCQLGTTRTVENVFDLQCVDAGGGTTTELFVGCTAKDVLHQVRKVKIGSQLNREEREKTGIYSDKGFIFLCNRTETNQAIWKPVACWALSGTTVVEFAFGQTKRIKACSGFLQLSIPDIVGKKERDVTCVLKGTSATVSAGKMLAAG</sequence>
<proteinExistence type="predicted"/>
<evidence type="ECO:0000256" key="1">
    <source>
        <dbReference type="SAM" id="SignalP"/>
    </source>
</evidence>
<dbReference type="AlphaFoldDB" id="A0AA36FQZ6"/>
<accession>A0AA36FQZ6</accession>
<comment type="caution">
    <text evidence="2">The sequence shown here is derived from an EMBL/GenBank/DDBJ whole genome shotgun (WGS) entry which is preliminary data.</text>
</comment>
<protein>
    <submittedName>
        <fullName evidence="2">Uncharacterized protein</fullName>
    </submittedName>
</protein>
<gene>
    <name evidence="2" type="ORF">MSPICULIGERA_LOCUS2313</name>
</gene>